<dbReference type="InterPro" id="IPR058864">
    <property type="entry name" value="UBA_10"/>
</dbReference>
<reference evidence="3" key="1">
    <citation type="submission" date="2023-11" db="EMBL/GenBank/DDBJ databases">
        <authorList>
            <person name="Alioto T."/>
            <person name="Alioto T."/>
            <person name="Gomez Garrido J."/>
        </authorList>
    </citation>
    <scope>NUCLEOTIDE SEQUENCE</scope>
</reference>
<dbReference type="PROSITE" id="PS50828">
    <property type="entry name" value="SMR"/>
    <property type="match status" value="1"/>
</dbReference>
<feature type="region of interest" description="Disordered" evidence="1">
    <location>
        <begin position="200"/>
        <end position="226"/>
    </location>
</feature>
<protein>
    <submittedName>
        <fullName evidence="3">Smr domain-containing</fullName>
    </submittedName>
</protein>
<comment type="caution">
    <text evidence="3">The sequence shown here is derived from an EMBL/GenBank/DDBJ whole genome shotgun (WGS) entry which is preliminary data.</text>
</comment>
<dbReference type="InterPro" id="IPR036063">
    <property type="entry name" value="Smr_dom_sf"/>
</dbReference>
<sequence>MAEMFTKLEAEYCPPLDPALLSAILSDFDLSSTHDVEQARATLDPLKESAFLEEAAGFDAAGTGAQDESLGHGSKAESCPGTSVSLSRETDLTSLSNGLSSLELDQDLDDGSHTPGTISTAEDIETLDEDTKIQMLLDVTHGRVTRYSAKHTLRKCNGKWHAALDELLNHVFFDEAGQGNEEHKVSAKGIDAFSEENVAKRGRKRKHKVQNARKMDDRRSSSLPISPIDSTVPVTNKWQTAGEDIDFIASRTGMATSSVASIYYSNGTSLSRTISDILKTSVQNDTPSDDPIIAVNAHDLGLEFPTIIPAFAAALVGLTHPSTAAARELAKALTTRPQVKGGVQIVPQYRPPQEEDTEIASQIVGKKSKQSNASNLSSELSDLNGQANAYAAARRTALSQAYAAHRKAKSDRLMAGAAAYYGQVSRDNAALYSRSSAAAADQLAQSQSGAGELDLHGIDVLNAVRIAQGKVEEWWQGLGEQRANGRLGAAERQAGYRIVVGRGTHSEDGKSKLGPAVTKMLKSDGWRFEPAGAVIVVKGRARTGAHT</sequence>
<dbReference type="GO" id="GO:0005634">
    <property type="term" value="C:nucleus"/>
    <property type="evidence" value="ECO:0007669"/>
    <property type="project" value="TreeGrafter"/>
</dbReference>
<feature type="domain" description="Smr" evidence="2">
    <location>
        <begin position="453"/>
        <end position="540"/>
    </location>
</feature>
<evidence type="ECO:0000313" key="4">
    <source>
        <dbReference type="Proteomes" id="UP001296104"/>
    </source>
</evidence>
<dbReference type="PANTHER" id="PTHR46535:SF1">
    <property type="entry name" value="NEDD4-BINDING PROTEIN 2"/>
    <property type="match status" value="1"/>
</dbReference>
<dbReference type="PANTHER" id="PTHR46535">
    <property type="entry name" value="NEDD4-BINDING PROTEIN 2"/>
    <property type="match status" value="1"/>
</dbReference>
<proteinExistence type="predicted"/>
<feature type="compositionally biased region" description="Basic residues" evidence="1">
    <location>
        <begin position="200"/>
        <end position="211"/>
    </location>
</feature>
<evidence type="ECO:0000259" key="2">
    <source>
        <dbReference type="PROSITE" id="PS50828"/>
    </source>
</evidence>
<dbReference type="GO" id="GO:0004519">
    <property type="term" value="F:endonuclease activity"/>
    <property type="evidence" value="ECO:0007669"/>
    <property type="project" value="TreeGrafter"/>
</dbReference>
<dbReference type="EMBL" id="CAVMBE010000045">
    <property type="protein sequence ID" value="CAK4031192.1"/>
    <property type="molecule type" value="Genomic_DNA"/>
</dbReference>
<dbReference type="Gene3D" id="3.30.1370.110">
    <property type="match status" value="1"/>
</dbReference>
<evidence type="ECO:0000256" key="1">
    <source>
        <dbReference type="SAM" id="MobiDB-lite"/>
    </source>
</evidence>
<dbReference type="SMART" id="SM00463">
    <property type="entry name" value="SMR"/>
    <property type="match status" value="1"/>
</dbReference>
<organism evidence="3 4">
    <name type="scientific">Lecanosticta acicola</name>
    <dbReference type="NCBI Taxonomy" id="111012"/>
    <lineage>
        <taxon>Eukaryota</taxon>
        <taxon>Fungi</taxon>
        <taxon>Dikarya</taxon>
        <taxon>Ascomycota</taxon>
        <taxon>Pezizomycotina</taxon>
        <taxon>Dothideomycetes</taxon>
        <taxon>Dothideomycetidae</taxon>
        <taxon>Mycosphaerellales</taxon>
        <taxon>Mycosphaerellaceae</taxon>
        <taxon>Lecanosticta</taxon>
    </lineage>
</organism>
<accession>A0AAI9ECB5</accession>
<evidence type="ECO:0000313" key="3">
    <source>
        <dbReference type="EMBL" id="CAK4031192.1"/>
    </source>
</evidence>
<dbReference type="Proteomes" id="UP001296104">
    <property type="component" value="Unassembled WGS sequence"/>
</dbReference>
<dbReference type="SUPFAM" id="SSF160443">
    <property type="entry name" value="SMR domain-like"/>
    <property type="match status" value="1"/>
</dbReference>
<dbReference type="InterPro" id="IPR002625">
    <property type="entry name" value="Smr_dom"/>
</dbReference>
<gene>
    <name evidence="3" type="ORF">LECACI_7A006350</name>
</gene>
<name>A0AAI9ECB5_9PEZI</name>
<keyword evidence="4" id="KW-1185">Reference proteome</keyword>
<dbReference type="InterPro" id="IPR052772">
    <property type="entry name" value="Endo/PolyKinase_Domain-Protein"/>
</dbReference>
<dbReference type="Pfam" id="PF26286">
    <property type="entry name" value="UBA_10"/>
    <property type="match status" value="1"/>
</dbReference>
<feature type="region of interest" description="Disordered" evidence="1">
    <location>
        <begin position="63"/>
        <end position="87"/>
    </location>
</feature>
<dbReference type="AlphaFoldDB" id="A0AAI9ECB5"/>